<dbReference type="GO" id="GO:0061860">
    <property type="term" value="F:DNA clamp unloader activity"/>
    <property type="evidence" value="ECO:0007669"/>
    <property type="project" value="TreeGrafter"/>
</dbReference>
<dbReference type="OrthoDB" id="9996895at2759"/>
<dbReference type="InterPro" id="IPR027417">
    <property type="entry name" value="P-loop_NTPase"/>
</dbReference>
<dbReference type="GO" id="GO:0016887">
    <property type="term" value="F:ATP hydrolysis activity"/>
    <property type="evidence" value="ECO:0007669"/>
    <property type="project" value="InterPro"/>
</dbReference>
<dbReference type="GeneID" id="94353073"/>
<organism evidence="3 4">
    <name type="scientific">Bremia lactucae</name>
    <name type="common">Lettuce downy mildew</name>
    <dbReference type="NCBI Taxonomy" id="4779"/>
    <lineage>
        <taxon>Eukaryota</taxon>
        <taxon>Sar</taxon>
        <taxon>Stramenopiles</taxon>
        <taxon>Oomycota</taxon>
        <taxon>Peronosporomycetes</taxon>
        <taxon>Peronosporales</taxon>
        <taxon>Peronosporaceae</taxon>
        <taxon>Bremia</taxon>
    </lineage>
</organism>
<proteinExistence type="predicted"/>
<evidence type="ECO:0000313" key="3">
    <source>
        <dbReference type="EMBL" id="TDH69651.1"/>
    </source>
</evidence>
<dbReference type="KEGG" id="blac:94353073"/>
<dbReference type="PANTHER" id="PTHR23389">
    <property type="entry name" value="CHROMOSOME TRANSMISSION FIDELITY FACTOR 18"/>
    <property type="match status" value="1"/>
</dbReference>
<feature type="region of interest" description="Disordered" evidence="1">
    <location>
        <begin position="634"/>
        <end position="658"/>
    </location>
</feature>
<gene>
    <name evidence="3" type="ORF">CCR75_009361</name>
</gene>
<dbReference type="GO" id="GO:0005634">
    <property type="term" value="C:nucleus"/>
    <property type="evidence" value="ECO:0007669"/>
    <property type="project" value="TreeGrafter"/>
</dbReference>
<comment type="caution">
    <text evidence="3">The sequence shown here is derived from an EMBL/GenBank/DDBJ whole genome shotgun (WGS) entry which is preliminary data.</text>
</comment>
<sequence>MASPDLSSWLERSKSDLHAISDAQSSHNQGKSSSVISLSDFPLDICFQVRAKDTVTRISPEKCTIIKEVDSESDDADFDERAHWARRNTRKKSRAVRRSAGAEKSQPSIAYVFVNKEEFKAEAKDANEKVISSVSTLANLRSEEGKEKSGELNRTKDKMEKRSVEQDYEASIKKIDTSITILSSKRPKRQAVVRAEILRQQQMILDAVAAKNKAACFLTPPPSTKKSYIDGNAMSGGRKRKLEMSKKKMSSSSKNGSTTTSPGENKASPQSFFLSDHEKKQLKEIEAVSMLREQLRQTREKDLAYFAGKTANPFFQTRSGILPGGKAESATAVIERDEAGLCYEAKQRVEYAEIRWIKMLPLFPEVQHVVDLYPDVDAIVTNRKPFERSTPTINGKTRDETLYRGGKLPSGIMSQLKVAINGQVCTESSFCEQFWFRSYLDSSRHTCDEAIGDTTSQELCAGSAVAKLPKQETELIDELVETHGMGENLMRELLIGLEQARKKRLGRVQNLSLVDRYMPVSASGLIGNYEPLHTLSSWLSAWKIGGGERERLSCFASELFNFEDCDSNSEDESRDLCRLFILEGESGSGKSAAVYACAEELGYEIIEINAAQNRSGKNILELCGEATQSTRVLHVGGQGESKKLHKKKRRRQSESRKSLDKATAASLSLVLFEDVDLIFDEDKGFFNAICSIAKHSKCPIVVTCAQVPDGFPSKPGRLCRKISKPSMDEFATWMRLVAFVEGLQVAPSLVDALGKFFGRDVRRSLLFLEVNLPTLKVNTTTHWRWQHVSKDICEKNQALQINIPAWTVWALGPSTFDALTSNLLAELDVAADAEESALENKSIQEKQKDLDAMSELAEILDSSSIADTWMAPNAISCNEEVDKTVMLFERLRLAALELRRSSLYRLGTSTSSLNALYMRRQRTCASACIQRTLDSAFQATHRRSQQVALAQLKAKFELPLAYKGCGRSEPRFTLDYMPMVGRLLSSTGLQGGRRRTSRRNHYLSDVLRDMTLIDELPAFNAYLRLNEDDIIAATSTHC</sequence>
<dbReference type="SUPFAM" id="SSF52540">
    <property type="entry name" value="P-loop containing nucleoside triphosphate hydrolases"/>
    <property type="match status" value="1"/>
</dbReference>
<feature type="domain" description="ATPase AAA-type core" evidence="2">
    <location>
        <begin position="581"/>
        <end position="682"/>
    </location>
</feature>
<evidence type="ECO:0000313" key="4">
    <source>
        <dbReference type="Proteomes" id="UP000294530"/>
    </source>
</evidence>
<dbReference type="PANTHER" id="PTHR23389:SF21">
    <property type="entry name" value="ATPASE FAMILY AAA DOMAIN-CONTAINING PROTEIN 5"/>
    <property type="match status" value="1"/>
</dbReference>
<dbReference type="EMBL" id="SHOA02000078">
    <property type="protein sequence ID" value="TDH69651.1"/>
    <property type="molecule type" value="Genomic_DNA"/>
</dbReference>
<dbReference type="InterPro" id="IPR003959">
    <property type="entry name" value="ATPase_AAA_core"/>
</dbReference>
<keyword evidence="4" id="KW-1185">Reference proteome</keyword>
<dbReference type="RefSeq" id="XP_067819150.1">
    <property type="nucleotide sequence ID" value="XM_067967402.1"/>
</dbReference>
<feature type="region of interest" description="Disordered" evidence="1">
    <location>
        <begin position="142"/>
        <end position="162"/>
    </location>
</feature>
<dbReference type="GO" id="GO:0005524">
    <property type="term" value="F:ATP binding"/>
    <property type="evidence" value="ECO:0007669"/>
    <property type="project" value="InterPro"/>
</dbReference>
<feature type="compositionally biased region" description="Low complexity" evidence="1">
    <location>
        <begin position="250"/>
        <end position="261"/>
    </location>
</feature>
<protein>
    <recommendedName>
        <fullName evidence="2">ATPase AAA-type core domain-containing protein</fullName>
    </recommendedName>
</protein>
<evidence type="ECO:0000259" key="2">
    <source>
        <dbReference type="Pfam" id="PF00004"/>
    </source>
</evidence>
<reference evidence="3 4" key="1">
    <citation type="journal article" date="2021" name="Genome Biol.">
        <title>AFLAP: assembly-free linkage analysis pipeline using k-mers from genome sequencing data.</title>
        <authorList>
            <person name="Fletcher K."/>
            <person name="Zhang L."/>
            <person name="Gil J."/>
            <person name="Han R."/>
            <person name="Cavanaugh K."/>
            <person name="Michelmore R."/>
        </authorList>
    </citation>
    <scope>NUCLEOTIDE SEQUENCE [LARGE SCALE GENOMIC DNA]</scope>
    <source>
        <strain evidence="3 4">SF5</strain>
    </source>
</reference>
<dbReference type="Pfam" id="PF00004">
    <property type="entry name" value="AAA"/>
    <property type="match status" value="1"/>
</dbReference>
<accession>A0A976FN59</accession>
<dbReference type="Proteomes" id="UP000294530">
    <property type="component" value="Unassembled WGS sequence"/>
</dbReference>
<name>A0A976FN59_BRELC</name>
<dbReference type="Gene3D" id="3.40.50.300">
    <property type="entry name" value="P-loop containing nucleotide triphosphate hydrolases"/>
    <property type="match status" value="1"/>
</dbReference>
<feature type="region of interest" description="Disordered" evidence="1">
    <location>
        <begin position="221"/>
        <end position="273"/>
    </location>
</feature>
<dbReference type="AlphaFoldDB" id="A0A976FN59"/>
<dbReference type="GO" id="GO:0003677">
    <property type="term" value="F:DNA binding"/>
    <property type="evidence" value="ECO:0007669"/>
    <property type="project" value="TreeGrafter"/>
</dbReference>
<evidence type="ECO:0000256" key="1">
    <source>
        <dbReference type="SAM" id="MobiDB-lite"/>
    </source>
</evidence>